<proteinExistence type="inferred from homology"/>
<dbReference type="Proteomes" id="UP000588806">
    <property type="component" value="Unassembled WGS sequence"/>
</dbReference>
<dbReference type="GO" id="GO:0016783">
    <property type="term" value="F:sulfurtransferase activity"/>
    <property type="evidence" value="ECO:0007669"/>
    <property type="project" value="InterPro"/>
</dbReference>
<reference evidence="3 4" key="2">
    <citation type="submission" date="2020-06" db="EMBL/GenBank/DDBJ databases">
        <title>Halomonas songnenensis sp. nov., a moderately halophilic bacterium isolated from saline and alkaline soils.</title>
        <authorList>
            <person name="Jiang J."/>
            <person name="Pan Y."/>
        </authorList>
    </citation>
    <scope>NUCLEOTIDE SEQUENCE [LARGE SCALE GENOMIC DNA]</scope>
    <source>
        <strain evidence="3 4">TBZ9</strain>
    </source>
</reference>
<evidence type="ECO:0000256" key="2">
    <source>
        <dbReference type="SAM" id="MobiDB-lite"/>
    </source>
</evidence>
<keyword evidence="3" id="KW-0808">Transferase</keyword>
<name>A0A7Y3TY71_9GAMM</name>
<accession>A0A7Y3TY71</accession>
<dbReference type="Pfam" id="PF02634">
    <property type="entry name" value="FdhD-NarQ"/>
    <property type="match status" value="1"/>
</dbReference>
<feature type="region of interest" description="Disordered" evidence="2">
    <location>
        <begin position="268"/>
        <end position="302"/>
    </location>
</feature>
<comment type="subcellular location">
    <subcellularLocation>
        <location evidence="1">Cytoplasm</location>
    </subcellularLocation>
</comment>
<protein>
    <recommendedName>
        <fullName evidence="1">Sulfur carrier protein FdhD</fullName>
    </recommendedName>
</protein>
<keyword evidence="1" id="KW-0501">Molybdenum cofactor biosynthesis</keyword>
<dbReference type="GO" id="GO:0006777">
    <property type="term" value="P:Mo-molybdopterin cofactor biosynthetic process"/>
    <property type="evidence" value="ECO:0007669"/>
    <property type="project" value="UniProtKB-UniRule"/>
</dbReference>
<reference evidence="3 4" key="1">
    <citation type="submission" date="2020-05" db="EMBL/GenBank/DDBJ databases">
        <authorList>
            <person name="Ruan W."/>
            <person name="Jeon C.O."/>
            <person name="Chun B.H."/>
        </authorList>
    </citation>
    <scope>NUCLEOTIDE SEQUENCE [LARGE SCALE GENOMIC DNA]</scope>
    <source>
        <strain evidence="3 4">TBZ9</strain>
    </source>
</reference>
<keyword evidence="4" id="KW-1185">Reference proteome</keyword>
<dbReference type="GO" id="GO:0005737">
    <property type="term" value="C:cytoplasm"/>
    <property type="evidence" value="ECO:0007669"/>
    <property type="project" value="UniProtKB-SubCell"/>
</dbReference>
<dbReference type="PIRSF" id="PIRSF015626">
    <property type="entry name" value="FdhD"/>
    <property type="match status" value="1"/>
</dbReference>
<comment type="similarity">
    <text evidence="1">Belongs to the FdhD family.</text>
</comment>
<organism evidence="3 4">
    <name type="scientific">Vreelandella azerica</name>
    <dbReference type="NCBI Taxonomy" id="2732867"/>
    <lineage>
        <taxon>Bacteria</taxon>
        <taxon>Pseudomonadati</taxon>
        <taxon>Pseudomonadota</taxon>
        <taxon>Gammaproteobacteria</taxon>
        <taxon>Oceanospirillales</taxon>
        <taxon>Halomonadaceae</taxon>
        <taxon>Vreelandella</taxon>
    </lineage>
</organism>
<evidence type="ECO:0000256" key="1">
    <source>
        <dbReference type="HAMAP-Rule" id="MF_00187"/>
    </source>
</evidence>
<keyword evidence="1" id="KW-0963">Cytoplasm</keyword>
<gene>
    <name evidence="1" type="primary">fdhD</name>
    <name evidence="3" type="ORF">HLB35_12850</name>
</gene>
<feature type="compositionally biased region" description="Basic and acidic residues" evidence="2">
    <location>
        <begin position="285"/>
        <end position="296"/>
    </location>
</feature>
<dbReference type="Gene3D" id="3.10.20.10">
    <property type="match status" value="1"/>
</dbReference>
<dbReference type="AlphaFoldDB" id="A0A7Y3TY71"/>
<evidence type="ECO:0000313" key="3">
    <source>
        <dbReference type="EMBL" id="NOG32421.1"/>
    </source>
</evidence>
<dbReference type="RefSeq" id="WP_171702890.1">
    <property type="nucleotide sequence ID" value="NZ_JABFHI010000005.1"/>
</dbReference>
<sequence>MPDIALSHARLPATTLVEVVDAFGDTREQAIAAERALTVYLNKREIVTLMSLGDDPEALVVGYLRNQGLLRSAEDLVAVQVDWDVEAAVVITRHLPADLEERLGTRTVTTGCGQGTVFGKLLDQTALTALPDTALAQSTLYALLNNLNSYNETYKSAGAVHGCALCQQAQVLDFVEDVGRHNAVDTLAGRQWLQEAESTSADIFYTTGRLTSEMVLKVAQMGISILVSRSGVTQKGVELAERFGVMLVARAKGKQFQAINAGQRLTLDAIPPRPPRARSSQHAMQLDKESAKDRLTAQEQTP</sequence>
<dbReference type="PANTHER" id="PTHR30592">
    <property type="entry name" value="FORMATE DEHYDROGENASE"/>
    <property type="match status" value="1"/>
</dbReference>
<evidence type="ECO:0000313" key="4">
    <source>
        <dbReference type="Proteomes" id="UP000588806"/>
    </source>
</evidence>
<dbReference type="GO" id="GO:0097163">
    <property type="term" value="F:sulfur carrier activity"/>
    <property type="evidence" value="ECO:0007669"/>
    <property type="project" value="UniProtKB-UniRule"/>
</dbReference>
<dbReference type="HAMAP" id="MF_00187">
    <property type="entry name" value="FdhD"/>
    <property type="match status" value="1"/>
</dbReference>
<dbReference type="InterPro" id="IPR003786">
    <property type="entry name" value="FdhD"/>
</dbReference>
<comment type="caution">
    <text evidence="3">The sequence shown here is derived from an EMBL/GenBank/DDBJ whole genome shotgun (WGS) entry which is preliminary data.</text>
</comment>
<dbReference type="Gene3D" id="3.40.140.10">
    <property type="entry name" value="Cytidine Deaminase, domain 2"/>
    <property type="match status" value="1"/>
</dbReference>
<comment type="caution">
    <text evidence="1">Lacks conserved residue(s) required for the propagation of feature annotation.</text>
</comment>
<feature type="active site" description="Cysteine persulfide intermediate" evidence="1">
    <location>
        <position position="112"/>
    </location>
</feature>
<comment type="function">
    <text evidence="1">Required for formate dehydrogenase (FDH) activity. Acts as a sulfur carrier protein that transfers sulfur from IscS to the molybdenum cofactor prior to its insertion into FDH.</text>
</comment>
<dbReference type="InterPro" id="IPR016193">
    <property type="entry name" value="Cytidine_deaminase-like"/>
</dbReference>
<dbReference type="PANTHER" id="PTHR30592:SF4">
    <property type="entry name" value="SULFUR CARRIER PROTEIN FDHD"/>
    <property type="match status" value="1"/>
</dbReference>
<dbReference type="SUPFAM" id="SSF53927">
    <property type="entry name" value="Cytidine deaminase-like"/>
    <property type="match status" value="1"/>
</dbReference>
<dbReference type="EMBL" id="JABFHI010000005">
    <property type="protein sequence ID" value="NOG32421.1"/>
    <property type="molecule type" value="Genomic_DNA"/>
</dbReference>